<proteinExistence type="predicted"/>
<dbReference type="InterPro" id="IPR021255">
    <property type="entry name" value="DUF2807"/>
</dbReference>
<dbReference type="AlphaFoldDB" id="A0A844ZXB3"/>
<dbReference type="EMBL" id="WTYX01000002">
    <property type="protein sequence ID" value="MXO91397.1"/>
    <property type="molecule type" value="Genomic_DNA"/>
</dbReference>
<accession>A0A844ZXB3</accession>
<dbReference type="Pfam" id="PF10988">
    <property type="entry name" value="DUF2807"/>
    <property type="match status" value="1"/>
</dbReference>
<feature type="compositionally biased region" description="Acidic residues" evidence="1">
    <location>
        <begin position="222"/>
        <end position="238"/>
    </location>
</feature>
<dbReference type="Gene3D" id="2.160.20.120">
    <property type="match status" value="1"/>
</dbReference>
<dbReference type="OrthoDB" id="7425768at2"/>
<dbReference type="RefSeq" id="WP_160605074.1">
    <property type="nucleotide sequence ID" value="NZ_WTYX01000002.1"/>
</dbReference>
<evidence type="ECO:0000313" key="4">
    <source>
        <dbReference type="Proteomes" id="UP000442714"/>
    </source>
</evidence>
<feature type="region of interest" description="Disordered" evidence="1">
    <location>
        <begin position="215"/>
        <end position="238"/>
    </location>
</feature>
<evidence type="ECO:0000313" key="3">
    <source>
        <dbReference type="EMBL" id="MXO91397.1"/>
    </source>
</evidence>
<evidence type="ECO:0000259" key="2">
    <source>
        <dbReference type="Pfam" id="PF10988"/>
    </source>
</evidence>
<sequence length="238" mass="24211">MNVNIGDSDGVPLAELDQSGDPPTELVMAGPDKIIITDGDELSIEVEGDDDAVADLRFSLEGGKLAISRKSESWGKSQTATVRVTMPSPEELVIAGSGTVEAQSLARDAEISIGGSGNVTIATIDADRLNINVGGSGSVKSTGSVDRLDVNIGGSGNIDFSEVQVDRAEINIGGNGNLKFASDGTVEANIMGSGSIDVVGSAECKLNAFGSGKLNCKPVAEGSDDAPEADVKDGDEEA</sequence>
<comment type="caution">
    <text evidence="3">The sequence shown here is derived from an EMBL/GenBank/DDBJ whole genome shotgun (WGS) entry which is preliminary data.</text>
</comment>
<name>A0A844ZXB3_9SPHN</name>
<organism evidence="3 4">
    <name type="scientific">Pontixanthobacter aquaemixtae</name>
    <dbReference type="NCBI Taxonomy" id="1958940"/>
    <lineage>
        <taxon>Bacteria</taxon>
        <taxon>Pseudomonadati</taxon>
        <taxon>Pseudomonadota</taxon>
        <taxon>Alphaproteobacteria</taxon>
        <taxon>Sphingomonadales</taxon>
        <taxon>Erythrobacteraceae</taxon>
        <taxon>Pontixanthobacter</taxon>
    </lineage>
</organism>
<feature type="region of interest" description="Disordered" evidence="1">
    <location>
        <begin position="1"/>
        <end position="24"/>
    </location>
</feature>
<protein>
    <submittedName>
        <fullName evidence="3">DUF2807 domain-containing protein</fullName>
    </submittedName>
</protein>
<feature type="domain" description="Putative auto-transporter adhesin head GIN" evidence="2">
    <location>
        <begin position="24"/>
        <end position="202"/>
    </location>
</feature>
<evidence type="ECO:0000256" key="1">
    <source>
        <dbReference type="SAM" id="MobiDB-lite"/>
    </source>
</evidence>
<keyword evidence="4" id="KW-1185">Reference proteome</keyword>
<reference evidence="3 4" key="1">
    <citation type="submission" date="2019-12" db="EMBL/GenBank/DDBJ databases">
        <title>Genomic-based taxomic classification of the family Erythrobacteraceae.</title>
        <authorList>
            <person name="Xu L."/>
        </authorList>
    </citation>
    <scope>NUCLEOTIDE SEQUENCE [LARGE SCALE GENOMIC DNA]</scope>
    <source>
        <strain evidence="3 4">KCTC 52763</strain>
    </source>
</reference>
<dbReference type="Proteomes" id="UP000442714">
    <property type="component" value="Unassembled WGS sequence"/>
</dbReference>
<gene>
    <name evidence="3" type="ORF">GRI41_11225</name>
</gene>